<proteinExistence type="inferred from homology"/>
<keyword evidence="2" id="KW-0175">Coiled coil</keyword>
<evidence type="ECO:0000259" key="3">
    <source>
        <dbReference type="Pfam" id="PF25954"/>
    </source>
</evidence>
<dbReference type="GO" id="GO:0015562">
    <property type="term" value="F:efflux transmembrane transporter activity"/>
    <property type="evidence" value="ECO:0007669"/>
    <property type="project" value="TreeGrafter"/>
</dbReference>
<feature type="coiled-coil region" evidence="2">
    <location>
        <begin position="100"/>
        <end position="172"/>
    </location>
</feature>
<dbReference type="Pfam" id="PF25954">
    <property type="entry name" value="Beta-barrel_RND_2"/>
    <property type="match status" value="1"/>
</dbReference>
<dbReference type="InterPro" id="IPR058792">
    <property type="entry name" value="Beta-barrel_RND_2"/>
</dbReference>
<dbReference type="Gene3D" id="1.10.287.470">
    <property type="entry name" value="Helix hairpin bin"/>
    <property type="match status" value="1"/>
</dbReference>
<dbReference type="AlphaFoldDB" id="A0A497XJI0"/>
<dbReference type="Gene3D" id="2.40.50.100">
    <property type="match status" value="1"/>
</dbReference>
<dbReference type="InterPro" id="IPR058647">
    <property type="entry name" value="BSH_CzcB-like"/>
</dbReference>
<dbReference type="Gene3D" id="2.40.420.20">
    <property type="match status" value="1"/>
</dbReference>
<reference evidence="5 6" key="1">
    <citation type="submission" date="2018-10" db="EMBL/GenBank/DDBJ databases">
        <title>Genomic Encyclopedia of Type Strains, Phase IV (KMG-IV): sequencing the most valuable type-strain genomes for metagenomic binning, comparative biology and taxonomic classification.</title>
        <authorList>
            <person name="Goeker M."/>
        </authorList>
    </citation>
    <scope>NUCLEOTIDE SEQUENCE [LARGE SCALE GENOMIC DNA]</scope>
    <source>
        <strain evidence="5 6">DSM 26916</strain>
    </source>
</reference>
<dbReference type="RefSeq" id="WP_121239961.1">
    <property type="nucleotide sequence ID" value="NZ_BHVV01000001.1"/>
</dbReference>
<evidence type="ECO:0000256" key="1">
    <source>
        <dbReference type="ARBA" id="ARBA00009477"/>
    </source>
</evidence>
<protein>
    <submittedName>
        <fullName evidence="5">RND family efflux transporter MFP subunit</fullName>
    </submittedName>
</protein>
<evidence type="ECO:0000313" key="5">
    <source>
        <dbReference type="EMBL" id="RLJ68024.1"/>
    </source>
</evidence>
<dbReference type="NCBIfam" id="TIGR01730">
    <property type="entry name" value="RND_mfp"/>
    <property type="match status" value="1"/>
</dbReference>
<dbReference type="EMBL" id="RCCI01000004">
    <property type="protein sequence ID" value="RLJ68024.1"/>
    <property type="molecule type" value="Genomic_DNA"/>
</dbReference>
<dbReference type="Proteomes" id="UP000268908">
    <property type="component" value="Unassembled WGS sequence"/>
</dbReference>
<comment type="caution">
    <text evidence="5">The sequence shown here is derived from an EMBL/GenBank/DDBJ whole genome shotgun (WGS) entry which is preliminary data.</text>
</comment>
<dbReference type="OrthoDB" id="10524at2"/>
<name>A0A497XJI0_9PROT</name>
<evidence type="ECO:0000313" key="6">
    <source>
        <dbReference type="Proteomes" id="UP000268908"/>
    </source>
</evidence>
<dbReference type="PROSITE" id="PS51257">
    <property type="entry name" value="PROKAR_LIPOPROTEIN"/>
    <property type="match status" value="1"/>
</dbReference>
<evidence type="ECO:0000256" key="2">
    <source>
        <dbReference type="SAM" id="Coils"/>
    </source>
</evidence>
<dbReference type="PANTHER" id="PTHR30469:SF15">
    <property type="entry name" value="HLYD FAMILY OF SECRETION PROTEINS"/>
    <property type="match status" value="1"/>
</dbReference>
<evidence type="ECO:0000259" key="4">
    <source>
        <dbReference type="Pfam" id="PF25973"/>
    </source>
</evidence>
<gene>
    <name evidence="5" type="ORF">DFR35_0578</name>
</gene>
<feature type="domain" description="CusB-like beta-barrel" evidence="3">
    <location>
        <begin position="216"/>
        <end position="284"/>
    </location>
</feature>
<dbReference type="Gene3D" id="2.40.30.170">
    <property type="match status" value="1"/>
</dbReference>
<dbReference type="SUPFAM" id="SSF111369">
    <property type="entry name" value="HlyD-like secretion proteins"/>
    <property type="match status" value="1"/>
</dbReference>
<keyword evidence="6" id="KW-1185">Reference proteome</keyword>
<feature type="domain" description="CzcB-like barrel-sandwich hybrid" evidence="4">
    <location>
        <begin position="77"/>
        <end position="206"/>
    </location>
</feature>
<dbReference type="PANTHER" id="PTHR30469">
    <property type="entry name" value="MULTIDRUG RESISTANCE PROTEIN MDTA"/>
    <property type="match status" value="1"/>
</dbReference>
<sequence length="373" mass="38992">MKYTLTALLALMLAACGEAPKEGAKPSAMQAKAAAKPALTVATTTPQPLDWPQTLKASGNVAAWQEAVIGPEISNYRITEVRASVGDVVKKGQVLARIAADTVESEFAEVRASVAEAEATLAEARANHERAKQLTAKGFYSAQQNTQTQTAADTALARLDAARARLHSAELKRSKATVLAPDDGIISARSATVGTLTQPGQELFRLIRGGRLEWRAEVTAAEVARLKPGQAATLTSPNGEEVAGVVRAVAPTVDPQTLNALVYVDLPAEAAGKLGAGMFARGEFRLGQSPAMTLPQSAVLLREGFAYVFRVEGDKVAQLKVTTGRRSAERIEIGRLDAKAQVVAGGVGFLADGDTVRIVPAQAAAPTTPAAKP</sequence>
<accession>A0A497XJI0</accession>
<organism evidence="5 6">
    <name type="scientific">Sulfurisoma sediminicola</name>
    <dbReference type="NCBI Taxonomy" id="1381557"/>
    <lineage>
        <taxon>Bacteria</taxon>
        <taxon>Pseudomonadati</taxon>
        <taxon>Pseudomonadota</taxon>
        <taxon>Betaproteobacteria</taxon>
        <taxon>Nitrosomonadales</taxon>
        <taxon>Sterolibacteriaceae</taxon>
        <taxon>Sulfurisoma</taxon>
    </lineage>
</organism>
<dbReference type="GO" id="GO:1990281">
    <property type="term" value="C:efflux pump complex"/>
    <property type="evidence" value="ECO:0007669"/>
    <property type="project" value="TreeGrafter"/>
</dbReference>
<comment type="similarity">
    <text evidence="1">Belongs to the membrane fusion protein (MFP) (TC 8.A.1) family.</text>
</comment>
<dbReference type="InterPro" id="IPR006143">
    <property type="entry name" value="RND_pump_MFP"/>
</dbReference>
<dbReference type="Pfam" id="PF25973">
    <property type="entry name" value="BSH_CzcB"/>
    <property type="match status" value="1"/>
</dbReference>